<protein>
    <submittedName>
        <fullName evidence="5 6">Pentatricopeptide repeat-containing protein At2g18520, mitochondrial-like</fullName>
    </submittedName>
</protein>
<evidence type="ECO:0000313" key="6">
    <source>
        <dbReference type="RefSeq" id="XP_039132034.1"/>
    </source>
</evidence>
<dbReference type="PROSITE" id="PS51375">
    <property type="entry name" value="PPR"/>
    <property type="match status" value="4"/>
</dbReference>
<reference evidence="5 6" key="1">
    <citation type="submission" date="2025-04" db="UniProtKB">
        <authorList>
            <consortium name="RefSeq"/>
        </authorList>
    </citation>
    <scope>IDENTIFICATION</scope>
</reference>
<dbReference type="Pfam" id="PF01535">
    <property type="entry name" value="PPR"/>
    <property type="match status" value="3"/>
</dbReference>
<dbReference type="RefSeq" id="XP_039132033.1">
    <property type="nucleotide sequence ID" value="XM_039276099.1"/>
</dbReference>
<organism evidence="4 5">
    <name type="scientific">Dioscorea cayennensis subsp. rotundata</name>
    <name type="common">White Guinea yam</name>
    <name type="synonym">Dioscorea rotundata</name>
    <dbReference type="NCBI Taxonomy" id="55577"/>
    <lineage>
        <taxon>Eukaryota</taxon>
        <taxon>Viridiplantae</taxon>
        <taxon>Streptophyta</taxon>
        <taxon>Embryophyta</taxon>
        <taxon>Tracheophyta</taxon>
        <taxon>Spermatophyta</taxon>
        <taxon>Magnoliopsida</taxon>
        <taxon>Liliopsida</taxon>
        <taxon>Dioscoreales</taxon>
        <taxon>Dioscoreaceae</taxon>
        <taxon>Dioscorea</taxon>
    </lineage>
</organism>
<keyword evidence="4" id="KW-1185">Reference proteome</keyword>
<feature type="repeat" description="PPR" evidence="3">
    <location>
        <begin position="184"/>
        <end position="218"/>
    </location>
</feature>
<name>A0AB40C0N2_DIOCR</name>
<feature type="repeat" description="PPR" evidence="3">
    <location>
        <begin position="289"/>
        <end position="323"/>
    </location>
</feature>
<gene>
    <name evidence="5 6" type="primary">LOC120268842</name>
</gene>
<dbReference type="GO" id="GO:0010019">
    <property type="term" value="P:chloroplast-nucleus signaling pathway"/>
    <property type="evidence" value="ECO:0007669"/>
    <property type="project" value="TreeGrafter"/>
</dbReference>
<dbReference type="GO" id="GO:0031930">
    <property type="term" value="P:mitochondria-nucleus signaling pathway"/>
    <property type="evidence" value="ECO:0007669"/>
    <property type="project" value="TreeGrafter"/>
</dbReference>
<comment type="similarity">
    <text evidence="1">Belongs to the PPR family. P subfamily.</text>
</comment>
<dbReference type="Gene3D" id="1.25.40.10">
    <property type="entry name" value="Tetratricopeptide repeat domain"/>
    <property type="match status" value="3"/>
</dbReference>
<accession>A0AB40C0N2</accession>
<evidence type="ECO:0000256" key="1">
    <source>
        <dbReference type="ARBA" id="ARBA00007626"/>
    </source>
</evidence>
<evidence type="ECO:0000256" key="3">
    <source>
        <dbReference type="PROSITE-ProRule" id="PRU00708"/>
    </source>
</evidence>
<dbReference type="Pfam" id="PF13041">
    <property type="entry name" value="PPR_2"/>
    <property type="match status" value="2"/>
</dbReference>
<sequence>MAIISASRRRHHSLLHHLRRLSTITSSGGAQSSDAQSPPTVSIISVSAAKSRLRREFDPDKALAILSSLPSNPSPSSRFAFDLAVRRLVRSGRLSDIQSLLRSRLLNSSSSSHEPFLASLILSYGTGRMLDDALSLFEDLPSLGSPRTVISFNALLSACIKAKLPARAPTLFFDLSEKHSIVPDNISYSILIKSLFLSGNSDKALETLKVMEDKGMEITAITYTTVLDSLYKEGFFEEAEKLWTTMLEKGCVPDLPAYNVKVSYRALHGKPEEVLKLIEEMETAGLKPDTITLNYLMTSYCNAKQYEDAKKVYKSMKGKNRRPNAATYKKLLPCLYENGDLDWGLEVFKDSVRCHKIPDFQTMKGFVERLVKASRVEDAKSVITKVRKSFPENLLGGWKALEKELGLDVEGGLSDKLETA</sequence>
<feature type="repeat" description="PPR" evidence="3">
    <location>
        <begin position="254"/>
        <end position="288"/>
    </location>
</feature>
<keyword evidence="2" id="KW-0677">Repeat</keyword>
<dbReference type="GO" id="GO:0009507">
    <property type="term" value="C:chloroplast"/>
    <property type="evidence" value="ECO:0007669"/>
    <property type="project" value="TreeGrafter"/>
</dbReference>
<dbReference type="GeneID" id="120268842"/>
<proteinExistence type="inferred from homology"/>
<dbReference type="PANTHER" id="PTHR47936">
    <property type="entry name" value="PPR_LONG DOMAIN-CONTAINING PROTEIN"/>
    <property type="match status" value="1"/>
</dbReference>
<dbReference type="InterPro" id="IPR011990">
    <property type="entry name" value="TPR-like_helical_dom_sf"/>
</dbReference>
<dbReference type="RefSeq" id="XP_039132034.1">
    <property type="nucleotide sequence ID" value="XM_039276100.1"/>
</dbReference>
<feature type="repeat" description="PPR" evidence="3">
    <location>
        <begin position="219"/>
        <end position="253"/>
    </location>
</feature>
<dbReference type="AlphaFoldDB" id="A0AB40C0N2"/>
<evidence type="ECO:0000256" key="2">
    <source>
        <dbReference type="ARBA" id="ARBA00022737"/>
    </source>
</evidence>
<evidence type="ECO:0000313" key="5">
    <source>
        <dbReference type="RefSeq" id="XP_039132033.1"/>
    </source>
</evidence>
<dbReference type="PANTHER" id="PTHR47936:SF5">
    <property type="entry name" value="PENTACOTRIPEPTIDE-REPEAT REGION OF PRORP DOMAIN-CONTAINING PROTEIN"/>
    <property type="match status" value="1"/>
</dbReference>
<evidence type="ECO:0000313" key="4">
    <source>
        <dbReference type="Proteomes" id="UP001515500"/>
    </source>
</evidence>
<dbReference type="NCBIfam" id="TIGR00756">
    <property type="entry name" value="PPR"/>
    <property type="match status" value="3"/>
</dbReference>
<dbReference type="Proteomes" id="UP001515500">
    <property type="component" value="Chromosome 9"/>
</dbReference>
<dbReference type="InterPro" id="IPR002885">
    <property type="entry name" value="PPR_rpt"/>
</dbReference>